<dbReference type="GO" id="GO:0007165">
    <property type="term" value="P:signal transduction"/>
    <property type="evidence" value="ECO:0007669"/>
    <property type="project" value="InterPro"/>
</dbReference>
<dbReference type="OrthoDB" id="115049at2157"/>
<accession>A0A345EDH1</accession>
<dbReference type="PANTHER" id="PTHR22617">
    <property type="entry name" value="CHEMOTAXIS SENSOR HISTIDINE KINASE-RELATED"/>
    <property type="match status" value="1"/>
</dbReference>
<dbReference type="Proteomes" id="UP000253273">
    <property type="component" value="Chromosome"/>
</dbReference>
<dbReference type="PANTHER" id="PTHR22617:SF23">
    <property type="entry name" value="CHEMOTAXIS PROTEIN CHEW"/>
    <property type="match status" value="1"/>
</dbReference>
<gene>
    <name evidence="3" type="ORF">DU484_10495</name>
    <name evidence="2" type="ORF">DU500_10740</name>
</gene>
<dbReference type="GO" id="GO:0006935">
    <property type="term" value="P:chemotaxis"/>
    <property type="evidence" value="ECO:0007669"/>
    <property type="project" value="InterPro"/>
</dbReference>
<dbReference type="SUPFAM" id="SSF50341">
    <property type="entry name" value="CheW-like"/>
    <property type="match status" value="1"/>
</dbReference>
<evidence type="ECO:0000313" key="2">
    <source>
        <dbReference type="EMBL" id="AXG06869.1"/>
    </source>
</evidence>
<dbReference type="SMART" id="SM00260">
    <property type="entry name" value="CheW"/>
    <property type="match status" value="1"/>
</dbReference>
<evidence type="ECO:0000313" key="5">
    <source>
        <dbReference type="Proteomes" id="UP000253273"/>
    </source>
</evidence>
<dbReference type="InterPro" id="IPR039315">
    <property type="entry name" value="CheW"/>
</dbReference>
<dbReference type="Proteomes" id="UP000252985">
    <property type="component" value="Chromosome"/>
</dbReference>
<reference evidence="2 5" key="2">
    <citation type="submission" date="2018-07" db="EMBL/GenBank/DDBJ databases">
        <title>Genome sequences of Haloplanus sp. CBA1113.</title>
        <authorList>
            <person name="Kim Y.B."/>
            <person name="Roh S.W."/>
        </authorList>
    </citation>
    <scope>NUCLEOTIDE SEQUENCE [LARGE SCALE GENOMIC DNA]</scope>
    <source>
        <strain evidence="2 5">CBA1113</strain>
    </source>
</reference>
<dbReference type="KEGG" id="haq:DU484_10495"/>
<feature type="domain" description="CheW-like" evidence="1">
    <location>
        <begin position="10"/>
        <end position="145"/>
    </location>
</feature>
<name>A0A345EDH1_9EURY</name>
<dbReference type="EMBL" id="CP031150">
    <property type="protein sequence ID" value="AXG06869.1"/>
    <property type="molecule type" value="Genomic_DNA"/>
</dbReference>
<evidence type="ECO:0000259" key="1">
    <source>
        <dbReference type="PROSITE" id="PS50851"/>
    </source>
</evidence>
<dbReference type="RefSeq" id="WP_114586003.1">
    <property type="nucleotide sequence ID" value="NZ_CP031148.1"/>
</dbReference>
<dbReference type="AlphaFoldDB" id="A0A345EDH1"/>
<organism evidence="3 4">
    <name type="scientific">Haloplanus rubicundus</name>
    <dbReference type="NCBI Taxonomy" id="1547898"/>
    <lineage>
        <taxon>Archaea</taxon>
        <taxon>Methanobacteriati</taxon>
        <taxon>Methanobacteriota</taxon>
        <taxon>Stenosarchaea group</taxon>
        <taxon>Halobacteria</taxon>
        <taxon>Halobacteriales</taxon>
        <taxon>Haloferacaceae</taxon>
        <taxon>Haloplanus</taxon>
    </lineage>
</organism>
<evidence type="ECO:0000313" key="4">
    <source>
        <dbReference type="Proteomes" id="UP000252985"/>
    </source>
</evidence>
<dbReference type="GO" id="GO:0005829">
    <property type="term" value="C:cytosol"/>
    <property type="evidence" value="ECO:0007669"/>
    <property type="project" value="TreeGrafter"/>
</dbReference>
<dbReference type="KEGG" id="haj:DU500_10740"/>
<sequence>MSETTARSRTVQLLEFELGDESYAVDIAHVAEIVDVNDLTVVPNSAPHVEGVMDLRGKTTTIVDPKAVFGIDGDGARKRIVVFDRERTADGKSVGWIVDEVEQVVEVDRDDVESSPVDDGDDAVRGVIKREDDFVIWVRPTVLDA</sequence>
<protein>
    <submittedName>
        <fullName evidence="3">Chemotaxis protein CheW</fullName>
    </submittedName>
</protein>
<dbReference type="EMBL" id="CP031148">
    <property type="protein sequence ID" value="AXG10243.1"/>
    <property type="molecule type" value="Genomic_DNA"/>
</dbReference>
<dbReference type="PROSITE" id="PS50851">
    <property type="entry name" value="CHEW"/>
    <property type="match status" value="1"/>
</dbReference>
<dbReference type="GeneID" id="37287411"/>
<dbReference type="Gene3D" id="2.30.30.40">
    <property type="entry name" value="SH3 Domains"/>
    <property type="match status" value="1"/>
</dbReference>
<dbReference type="InterPro" id="IPR002545">
    <property type="entry name" value="CheW-lke_dom"/>
</dbReference>
<dbReference type="InterPro" id="IPR036061">
    <property type="entry name" value="CheW-like_dom_sf"/>
</dbReference>
<evidence type="ECO:0000313" key="3">
    <source>
        <dbReference type="EMBL" id="AXG10243.1"/>
    </source>
</evidence>
<reference evidence="3 4" key="1">
    <citation type="submission" date="2018-07" db="EMBL/GenBank/DDBJ databases">
        <title>Genome sequences of Haloplanus sp. CBA1112.</title>
        <authorList>
            <person name="Kim Y.B."/>
            <person name="Roh S.W."/>
        </authorList>
    </citation>
    <scope>NUCLEOTIDE SEQUENCE [LARGE SCALE GENOMIC DNA]</scope>
    <source>
        <strain evidence="3 4">CBA1112</strain>
    </source>
</reference>
<accession>A0A345E3U7</accession>
<proteinExistence type="predicted"/>
<dbReference type="Pfam" id="PF01584">
    <property type="entry name" value="CheW"/>
    <property type="match status" value="1"/>
</dbReference>
<keyword evidence="5" id="KW-1185">Reference proteome</keyword>
<dbReference type="Gene3D" id="2.40.50.180">
    <property type="entry name" value="CheA-289, Domain 4"/>
    <property type="match status" value="1"/>
</dbReference>